<dbReference type="AlphaFoldDB" id="A0A8H6XZZ2"/>
<evidence type="ECO:0000256" key="1">
    <source>
        <dbReference type="ARBA" id="ARBA00022737"/>
    </source>
</evidence>
<feature type="domain" description="NACHT" evidence="3">
    <location>
        <begin position="105"/>
        <end position="250"/>
    </location>
</feature>
<reference evidence="4" key="1">
    <citation type="submission" date="2020-05" db="EMBL/GenBank/DDBJ databases">
        <title>Mycena genomes resolve the evolution of fungal bioluminescence.</title>
        <authorList>
            <person name="Tsai I.J."/>
        </authorList>
    </citation>
    <scope>NUCLEOTIDE SEQUENCE</scope>
    <source>
        <strain evidence="4">160909Yilan</strain>
    </source>
</reference>
<proteinExistence type="predicted"/>
<evidence type="ECO:0000259" key="3">
    <source>
        <dbReference type="PROSITE" id="PS50837"/>
    </source>
</evidence>
<dbReference type="PROSITE" id="PS50837">
    <property type="entry name" value="NACHT"/>
    <property type="match status" value="1"/>
</dbReference>
<dbReference type="PANTHER" id="PTHR10039">
    <property type="entry name" value="AMELOGENIN"/>
    <property type="match status" value="1"/>
</dbReference>
<keyword evidence="1" id="KW-0677">Repeat</keyword>
<dbReference type="PANTHER" id="PTHR10039:SF14">
    <property type="entry name" value="NACHT DOMAIN-CONTAINING PROTEIN"/>
    <property type="match status" value="1"/>
</dbReference>
<name>A0A8H6XZZ2_9AGAR</name>
<gene>
    <name evidence="4" type="ORF">MSAN_01693100</name>
</gene>
<dbReference type="Pfam" id="PF24883">
    <property type="entry name" value="NPHP3_N"/>
    <property type="match status" value="1"/>
</dbReference>
<protein>
    <submittedName>
        <fullName evidence="4">WD40 repeat-like protein</fullName>
    </submittedName>
</protein>
<dbReference type="Proteomes" id="UP000623467">
    <property type="component" value="Unassembled WGS sequence"/>
</dbReference>
<evidence type="ECO:0000313" key="5">
    <source>
        <dbReference type="Proteomes" id="UP000623467"/>
    </source>
</evidence>
<accession>A0A8H6XZZ2</accession>
<dbReference type="SUPFAM" id="SSF52540">
    <property type="entry name" value="P-loop containing nucleoside triphosphate hydrolases"/>
    <property type="match status" value="1"/>
</dbReference>
<feature type="compositionally biased region" description="Gly residues" evidence="2">
    <location>
        <begin position="30"/>
        <end position="49"/>
    </location>
</feature>
<dbReference type="EMBL" id="JACAZH010000015">
    <property type="protein sequence ID" value="KAF7349666.1"/>
    <property type="molecule type" value="Genomic_DNA"/>
</dbReference>
<organism evidence="4 5">
    <name type="scientific">Mycena sanguinolenta</name>
    <dbReference type="NCBI Taxonomy" id="230812"/>
    <lineage>
        <taxon>Eukaryota</taxon>
        <taxon>Fungi</taxon>
        <taxon>Dikarya</taxon>
        <taxon>Basidiomycota</taxon>
        <taxon>Agaricomycotina</taxon>
        <taxon>Agaricomycetes</taxon>
        <taxon>Agaricomycetidae</taxon>
        <taxon>Agaricales</taxon>
        <taxon>Marasmiineae</taxon>
        <taxon>Mycenaceae</taxon>
        <taxon>Mycena</taxon>
    </lineage>
</organism>
<keyword evidence="5" id="KW-1185">Reference proteome</keyword>
<dbReference type="InterPro" id="IPR027417">
    <property type="entry name" value="P-loop_NTPase"/>
</dbReference>
<comment type="caution">
    <text evidence="4">The sequence shown here is derived from an EMBL/GenBank/DDBJ whole genome shotgun (WGS) entry which is preliminary data.</text>
</comment>
<dbReference type="CDD" id="cd00009">
    <property type="entry name" value="AAA"/>
    <property type="match status" value="1"/>
</dbReference>
<feature type="region of interest" description="Disordered" evidence="2">
    <location>
        <begin position="30"/>
        <end position="53"/>
    </location>
</feature>
<dbReference type="OrthoDB" id="163438at2759"/>
<dbReference type="InterPro" id="IPR056884">
    <property type="entry name" value="NPHP3-like_N"/>
</dbReference>
<evidence type="ECO:0000256" key="2">
    <source>
        <dbReference type="SAM" id="MobiDB-lite"/>
    </source>
</evidence>
<dbReference type="InterPro" id="IPR007111">
    <property type="entry name" value="NACHT_NTPase"/>
</dbReference>
<dbReference type="Gene3D" id="3.40.50.300">
    <property type="entry name" value="P-loop containing nucleotide triphosphate hydrolases"/>
    <property type="match status" value="1"/>
</dbReference>
<sequence>MQTPDPESMAMHLGPGQSLAFNIYGTRGKGGAGGSSHGQAPGGQGGPGEGPTMNNYFTVEQTQDVTSKLKYANNAGMRASKACLQGTRVELLARIKNWALQDAEHTLLLYGAAGTGKSAIAHTIARHLDFEKLALVPFFAFNRSVQNRSSSQLIPSWAKVLAEVHPPYQAYLHGLRLSDLESTDLVHQQDVLFLKGLAKLTNCGKPVVFIIDALDECPKDELQDLFCILDKLISEPTLPVLARFLFTYRPHGEILATFKSAASILHINIDDEKETVEDIYKFVTKKLHNTKAQDMAGDVAKAAQNVFECAAVLCRQLTAPMMNSARQKFIKTLQGGQITSLYGSYHAILEMHLGGG</sequence>
<evidence type="ECO:0000313" key="4">
    <source>
        <dbReference type="EMBL" id="KAF7349666.1"/>
    </source>
</evidence>